<evidence type="ECO:0000313" key="2">
    <source>
        <dbReference type="EMBL" id="KAG6496707.1"/>
    </source>
</evidence>
<dbReference type="Proteomes" id="UP000734854">
    <property type="component" value="Unassembled WGS sequence"/>
</dbReference>
<evidence type="ECO:0008006" key="4">
    <source>
        <dbReference type="Google" id="ProtNLM"/>
    </source>
</evidence>
<evidence type="ECO:0000256" key="1">
    <source>
        <dbReference type="ARBA" id="ARBA00005437"/>
    </source>
</evidence>
<organism evidence="2 3">
    <name type="scientific">Zingiber officinale</name>
    <name type="common">Ginger</name>
    <name type="synonym">Amomum zingiber</name>
    <dbReference type="NCBI Taxonomy" id="94328"/>
    <lineage>
        <taxon>Eukaryota</taxon>
        <taxon>Viridiplantae</taxon>
        <taxon>Streptophyta</taxon>
        <taxon>Embryophyta</taxon>
        <taxon>Tracheophyta</taxon>
        <taxon>Spermatophyta</taxon>
        <taxon>Magnoliopsida</taxon>
        <taxon>Liliopsida</taxon>
        <taxon>Zingiberales</taxon>
        <taxon>Zingiberaceae</taxon>
        <taxon>Zingiber</taxon>
    </lineage>
</organism>
<dbReference type="PANTHER" id="PTHR31087">
    <property type="match status" value="1"/>
</dbReference>
<gene>
    <name evidence="2" type="ORF">ZIOFF_044577</name>
</gene>
<evidence type="ECO:0000313" key="3">
    <source>
        <dbReference type="Proteomes" id="UP000734854"/>
    </source>
</evidence>
<keyword evidence="3" id="KW-1185">Reference proteome</keyword>
<dbReference type="EMBL" id="JACMSC010000012">
    <property type="protein sequence ID" value="KAG6496707.1"/>
    <property type="molecule type" value="Genomic_DNA"/>
</dbReference>
<dbReference type="InterPro" id="IPR025659">
    <property type="entry name" value="Tubby-like_C"/>
</dbReference>
<name>A0A8J5KXE7_ZINOF</name>
<dbReference type="Gene3D" id="2.40.160.200">
    <property type="entry name" value="LURP1-related"/>
    <property type="match status" value="1"/>
</dbReference>
<accession>A0A8J5KXE7</accession>
<dbReference type="SUPFAM" id="SSF54518">
    <property type="entry name" value="Tubby C-terminal domain-like"/>
    <property type="match status" value="1"/>
</dbReference>
<sequence length="289" mass="31156">MEGKSLIRHVTSQRMPGPGMSCANQHAPNLGTKPSVTECNPQPLFDSLATSSIAFAKNQTTFHGLPCALVPSLGPESLRRRQTMTKIHPNTSVRSTESALLPTSCYNGGSVVLTVWRKSLVFSCSGFTVFDANGDLVFRVDSYGSGSPGELVLMDAAGKPLLTIRRKKLSLSLADTWRIYDGEDAGSPLLDVKRHVSLRQSKVLAHVTAAPGSVGGYVVEGSYGKRSCSIYDELRRRRMADVQRKEASGGVEFGGEVFRLVVHSAADHDARLAMAVVIVLDQMFGSRSS</sequence>
<dbReference type="AlphaFoldDB" id="A0A8J5KXE7"/>
<dbReference type="Pfam" id="PF04525">
    <property type="entry name" value="LOR"/>
    <property type="match status" value="1"/>
</dbReference>
<proteinExistence type="inferred from homology"/>
<protein>
    <recommendedName>
        <fullName evidence="4">Protein LURP-one-related 8</fullName>
    </recommendedName>
</protein>
<dbReference type="InterPro" id="IPR007612">
    <property type="entry name" value="LOR"/>
</dbReference>
<dbReference type="PANTHER" id="PTHR31087:SF131">
    <property type="entry name" value="TRANSLATION INITIATION FACTOR 2B FAMILY PROTEIN, PUTATIVE, EXPRESSED-RELATED"/>
    <property type="match status" value="1"/>
</dbReference>
<comment type="similarity">
    <text evidence="1">Belongs to the LOR family.</text>
</comment>
<dbReference type="InterPro" id="IPR038595">
    <property type="entry name" value="LOR_sf"/>
</dbReference>
<comment type="caution">
    <text evidence="2">The sequence shown here is derived from an EMBL/GenBank/DDBJ whole genome shotgun (WGS) entry which is preliminary data.</text>
</comment>
<reference evidence="2 3" key="1">
    <citation type="submission" date="2020-08" db="EMBL/GenBank/DDBJ databases">
        <title>Plant Genome Project.</title>
        <authorList>
            <person name="Zhang R.-G."/>
        </authorList>
    </citation>
    <scope>NUCLEOTIDE SEQUENCE [LARGE SCALE GENOMIC DNA]</scope>
    <source>
        <tissue evidence="2">Rhizome</tissue>
    </source>
</reference>